<proteinExistence type="predicted"/>
<dbReference type="InterPro" id="IPR032675">
    <property type="entry name" value="LRR_dom_sf"/>
</dbReference>
<gene>
    <name evidence="5" type="ORF">KI387_031503</name>
</gene>
<accession>A0AA38CI60</accession>
<dbReference type="SUPFAM" id="SSF52058">
    <property type="entry name" value="L domain-like"/>
    <property type="match status" value="1"/>
</dbReference>
<feature type="non-terminal residue" evidence="5">
    <location>
        <position position="1"/>
    </location>
</feature>
<dbReference type="PANTHER" id="PTHR32093:SF120">
    <property type="entry name" value="LEUCINE-RICH REPEAT EXTENSIN-LIKE PROTEIN 3-RELATED"/>
    <property type="match status" value="1"/>
</dbReference>
<organism evidence="5 6">
    <name type="scientific">Taxus chinensis</name>
    <name type="common">Chinese yew</name>
    <name type="synonym">Taxus wallichiana var. chinensis</name>
    <dbReference type="NCBI Taxonomy" id="29808"/>
    <lineage>
        <taxon>Eukaryota</taxon>
        <taxon>Viridiplantae</taxon>
        <taxon>Streptophyta</taxon>
        <taxon>Embryophyta</taxon>
        <taxon>Tracheophyta</taxon>
        <taxon>Spermatophyta</taxon>
        <taxon>Pinopsida</taxon>
        <taxon>Pinidae</taxon>
        <taxon>Conifers II</taxon>
        <taxon>Cupressales</taxon>
        <taxon>Taxaceae</taxon>
        <taxon>Taxus</taxon>
    </lineage>
</organism>
<feature type="non-terminal residue" evidence="5">
    <location>
        <position position="129"/>
    </location>
</feature>
<evidence type="ECO:0000256" key="3">
    <source>
        <dbReference type="ARBA" id="ARBA00022729"/>
    </source>
</evidence>
<comment type="subcellular location">
    <subcellularLocation>
        <location evidence="1">Secreted</location>
    </subcellularLocation>
</comment>
<evidence type="ECO:0000256" key="2">
    <source>
        <dbReference type="ARBA" id="ARBA00022525"/>
    </source>
</evidence>
<reference evidence="5 6" key="1">
    <citation type="journal article" date="2021" name="Nat. Plants">
        <title>The Taxus genome provides insights into paclitaxel biosynthesis.</title>
        <authorList>
            <person name="Xiong X."/>
            <person name="Gou J."/>
            <person name="Liao Q."/>
            <person name="Li Y."/>
            <person name="Zhou Q."/>
            <person name="Bi G."/>
            <person name="Li C."/>
            <person name="Du R."/>
            <person name="Wang X."/>
            <person name="Sun T."/>
            <person name="Guo L."/>
            <person name="Liang H."/>
            <person name="Lu P."/>
            <person name="Wu Y."/>
            <person name="Zhang Z."/>
            <person name="Ro D.K."/>
            <person name="Shang Y."/>
            <person name="Huang S."/>
            <person name="Yan J."/>
        </authorList>
    </citation>
    <scope>NUCLEOTIDE SEQUENCE [LARGE SCALE GENOMIC DNA]</scope>
    <source>
        <strain evidence="5">Ta-2019</strain>
    </source>
</reference>
<sequence length="129" mass="14741">PLNITYDWFGLDVYNYNGVFCSPVLDDANMTVVVGIDLNHAESAGYLPLELGLLTDIALFHINSNRFCGIVPHSFMNMTKLFEFDISNNRFAGSFPMVVLSMPKLKYLDIRFNEFEGFLLKKLFDKDLD</sequence>
<keyword evidence="3" id="KW-0732">Signal</keyword>
<evidence type="ECO:0000256" key="4">
    <source>
        <dbReference type="ARBA" id="ARBA00022737"/>
    </source>
</evidence>
<protein>
    <submittedName>
        <fullName evidence="5">Uncharacterized protein</fullName>
    </submittedName>
</protein>
<dbReference type="InterPro" id="IPR051582">
    <property type="entry name" value="LRR_extensin-like_regulator"/>
</dbReference>
<keyword evidence="2" id="KW-0964">Secreted</keyword>
<evidence type="ECO:0000256" key="1">
    <source>
        <dbReference type="ARBA" id="ARBA00004613"/>
    </source>
</evidence>
<dbReference type="Pfam" id="PF13855">
    <property type="entry name" value="LRR_8"/>
    <property type="match status" value="1"/>
</dbReference>
<dbReference type="OMA" id="MTANWIG"/>
<evidence type="ECO:0000313" key="6">
    <source>
        <dbReference type="Proteomes" id="UP000824469"/>
    </source>
</evidence>
<evidence type="ECO:0000313" key="5">
    <source>
        <dbReference type="EMBL" id="KAH9299821.1"/>
    </source>
</evidence>
<comment type="caution">
    <text evidence="5">The sequence shown here is derived from an EMBL/GenBank/DDBJ whole genome shotgun (WGS) entry which is preliminary data.</text>
</comment>
<dbReference type="PANTHER" id="PTHR32093">
    <property type="entry name" value="LEUCINE-RICH REPEAT EXTENSIN-LIKE PROTEIN 3-RELATED"/>
    <property type="match status" value="1"/>
</dbReference>
<dbReference type="EMBL" id="JAHRHJ020000010">
    <property type="protein sequence ID" value="KAH9299821.1"/>
    <property type="molecule type" value="Genomic_DNA"/>
</dbReference>
<name>A0AA38CI60_TAXCH</name>
<dbReference type="InterPro" id="IPR001611">
    <property type="entry name" value="Leu-rich_rpt"/>
</dbReference>
<dbReference type="GO" id="GO:0005576">
    <property type="term" value="C:extracellular region"/>
    <property type="evidence" value="ECO:0007669"/>
    <property type="project" value="UniProtKB-SubCell"/>
</dbReference>
<keyword evidence="4" id="KW-0677">Repeat</keyword>
<dbReference type="Gene3D" id="3.80.10.10">
    <property type="entry name" value="Ribonuclease Inhibitor"/>
    <property type="match status" value="1"/>
</dbReference>
<dbReference type="AlphaFoldDB" id="A0AA38CI60"/>
<keyword evidence="6" id="KW-1185">Reference proteome</keyword>
<dbReference type="Proteomes" id="UP000824469">
    <property type="component" value="Unassembled WGS sequence"/>
</dbReference>